<gene>
    <name evidence="1" type="ORF">GKZ28_26055</name>
</gene>
<sequence>MNKDIEQRFKKFNKRKERNSYYLRNIKENKEICIEFIESLINKVKNIDIKYLEGYELRVANESRTLIGHEELEEHDEFSFTSPKEIENIKCDIVLKNDHEELKIGNIDCDVKFGKSIILGYLKRYAVHLNDITIFNEYKDKGYGTYILKHMAMIMSYLYKGEVCCISATTEILKYDKYKIHEYTYSERTQTIERWLERNEYIRSGEVVKDGEIDFAVFRMDLDRKDSLIDIMDTLKKELSDLCFTVWDRDNKSYVKTQLEECNEIAEKILDEKYNSWSKEKKIEILENIKVEFIKHYDEEKEIRENQIQLIDNTIKLYNSTSMEQLELLEKDTLDDIIIKLYCKSFNLGYVADKLKDLGYMREATNKKGEKRKYSYEQVRYMIEDSETSYEDLKKYANSILIANRISQYA</sequence>
<evidence type="ECO:0000313" key="1">
    <source>
        <dbReference type="EMBL" id="MVX67117.1"/>
    </source>
</evidence>
<evidence type="ECO:0000313" key="2">
    <source>
        <dbReference type="Proteomes" id="UP000656077"/>
    </source>
</evidence>
<dbReference type="EMBL" id="WSRQ01000094">
    <property type="protein sequence ID" value="MVX67117.1"/>
    <property type="molecule type" value="Genomic_DNA"/>
</dbReference>
<name>A0A964W5A3_9CLOT</name>
<organism evidence="1 2">
    <name type="scientific">Clostridium chromiireducens</name>
    <dbReference type="NCBI Taxonomy" id="225345"/>
    <lineage>
        <taxon>Bacteria</taxon>
        <taxon>Bacillati</taxon>
        <taxon>Bacillota</taxon>
        <taxon>Clostridia</taxon>
        <taxon>Eubacteriales</taxon>
        <taxon>Clostridiaceae</taxon>
        <taxon>Clostridium</taxon>
    </lineage>
</organism>
<proteinExistence type="predicted"/>
<accession>A0A964W5A3</accession>
<dbReference type="Proteomes" id="UP000656077">
    <property type="component" value="Unassembled WGS sequence"/>
</dbReference>
<reference evidence="1" key="1">
    <citation type="submission" date="2019-12" db="EMBL/GenBank/DDBJ databases">
        <title>Microbes associate with the intestines of laboratory mice.</title>
        <authorList>
            <person name="Navarre W."/>
            <person name="Wong E."/>
        </authorList>
    </citation>
    <scope>NUCLEOTIDE SEQUENCE</scope>
    <source>
        <strain evidence="1">NM79_F5</strain>
    </source>
</reference>
<protein>
    <submittedName>
        <fullName evidence="1">Uncharacterized protein</fullName>
    </submittedName>
</protein>
<dbReference type="AlphaFoldDB" id="A0A964W5A3"/>
<dbReference type="RefSeq" id="WP_160361562.1">
    <property type="nucleotide sequence ID" value="NZ_WSRQ01000094.1"/>
</dbReference>
<comment type="caution">
    <text evidence="1">The sequence shown here is derived from an EMBL/GenBank/DDBJ whole genome shotgun (WGS) entry which is preliminary data.</text>
</comment>